<feature type="compositionally biased region" description="Low complexity" evidence="1">
    <location>
        <begin position="966"/>
        <end position="977"/>
    </location>
</feature>
<feature type="compositionally biased region" description="Polar residues" evidence="1">
    <location>
        <begin position="1"/>
        <end position="21"/>
    </location>
</feature>
<name>A0A5C3DPY2_9BASI</name>
<feature type="compositionally biased region" description="Polar residues" evidence="1">
    <location>
        <begin position="367"/>
        <end position="385"/>
    </location>
</feature>
<keyword evidence="3" id="KW-1185">Reference proteome</keyword>
<feature type="compositionally biased region" description="Acidic residues" evidence="1">
    <location>
        <begin position="172"/>
        <end position="189"/>
    </location>
</feature>
<feature type="region of interest" description="Disordered" evidence="1">
    <location>
        <begin position="845"/>
        <end position="1369"/>
    </location>
</feature>
<evidence type="ECO:0000313" key="3">
    <source>
        <dbReference type="Proteomes" id="UP000324022"/>
    </source>
</evidence>
<organism evidence="2 3">
    <name type="scientific">Ustilago trichophora</name>
    <dbReference type="NCBI Taxonomy" id="86804"/>
    <lineage>
        <taxon>Eukaryota</taxon>
        <taxon>Fungi</taxon>
        <taxon>Dikarya</taxon>
        <taxon>Basidiomycota</taxon>
        <taxon>Ustilaginomycotina</taxon>
        <taxon>Ustilaginomycetes</taxon>
        <taxon>Ustilaginales</taxon>
        <taxon>Ustilaginaceae</taxon>
        <taxon>Ustilago</taxon>
    </lineage>
</organism>
<feature type="compositionally biased region" description="Polar residues" evidence="1">
    <location>
        <begin position="328"/>
        <end position="340"/>
    </location>
</feature>
<feature type="region of interest" description="Disordered" evidence="1">
    <location>
        <begin position="1"/>
        <end position="442"/>
    </location>
</feature>
<feature type="compositionally biased region" description="Basic and acidic residues" evidence="1">
    <location>
        <begin position="85"/>
        <end position="98"/>
    </location>
</feature>
<evidence type="ECO:0000313" key="2">
    <source>
        <dbReference type="EMBL" id="SPO20122.1"/>
    </source>
</evidence>
<feature type="compositionally biased region" description="Basic and acidic residues" evidence="1">
    <location>
        <begin position="408"/>
        <end position="417"/>
    </location>
</feature>
<feature type="compositionally biased region" description="Low complexity" evidence="1">
    <location>
        <begin position="45"/>
        <end position="58"/>
    </location>
</feature>
<feature type="compositionally biased region" description="Basic and acidic residues" evidence="1">
    <location>
        <begin position="64"/>
        <end position="75"/>
    </location>
</feature>
<feature type="compositionally biased region" description="Basic and acidic residues" evidence="1">
    <location>
        <begin position="1142"/>
        <end position="1175"/>
    </location>
</feature>
<feature type="compositionally biased region" description="Polar residues" evidence="1">
    <location>
        <begin position="280"/>
        <end position="295"/>
    </location>
</feature>
<feature type="compositionally biased region" description="Low complexity" evidence="1">
    <location>
        <begin position="348"/>
        <end position="357"/>
    </location>
</feature>
<protein>
    <submittedName>
        <fullName evidence="2">Uncharacterized protein</fullName>
    </submittedName>
</protein>
<dbReference type="OrthoDB" id="2551855at2759"/>
<feature type="compositionally biased region" description="Acidic residues" evidence="1">
    <location>
        <begin position="115"/>
        <end position="126"/>
    </location>
</feature>
<dbReference type="Proteomes" id="UP000324022">
    <property type="component" value="Unassembled WGS sequence"/>
</dbReference>
<feature type="compositionally biased region" description="Polar residues" evidence="1">
    <location>
        <begin position="1297"/>
        <end position="1307"/>
    </location>
</feature>
<feature type="compositionally biased region" description="Pro residues" evidence="1">
    <location>
        <begin position="1243"/>
        <end position="1255"/>
    </location>
</feature>
<feature type="compositionally biased region" description="Basic and acidic residues" evidence="1">
    <location>
        <begin position="1124"/>
        <end position="1134"/>
    </location>
</feature>
<gene>
    <name evidence="2" type="ORF">UTRI_00519_B</name>
</gene>
<sequence length="1369" mass="148433">MPLYTASSPPIMTSAHASSSRVVHRTTGVGQSLADLYNSRHAQESAGPSSRNSGSSSSLADLYNQRHDNETRKEQASSSSLADLYNKRHDEEGRKEKQPSSTSLADLYNRRYEDELQFNEEDDDVQEVAPRVQHRVRTGPSATVQTKRPQRPASLEISDDETPEPQSLLPSDIDELEEEQGEEQDDVDVDSTPLRDSQDQSQARSVSVAALSDRPEVVYVHRQSIPRRGALGASATRLTRESDDEADLQATPEPELPSGSASSLSALARPHASPSKLIIHSTSDSLGSESGTSTPPIAPHHRKAKGVSQALLGSTQEEESMNSLLRYDSTQQESAGGQQSDRVRTGSSDDVVFISDSSFDERPRSATPPQQRYRSPRLQPSSARSGSEPWPSTEGDVAITLPPAAQQMRERSAEQTDSHSASELQSSPESHQIPPLGGGLQSELERGAVSDADSDTPIITDARINDVRAVESSAGATTRDASDSDAQRIRYPRRARNVTDYNVKRAFERYEQDQNLDAHPAASVAVTIAPVDKRKKTPLPEETAPQEFFDALRTPGINKAANALTPHASFRDFLVAKARTDSAVAAASASAAPSTRSHDSHGILTEAEAQTIPRLHFGPTSLLNITVNAEDRGSLYQLKPSTRRWLGISGPGPLQLTEDDAEDKFVTPPRLGDRTPLNLTLKDLIPSHLDEERNTASSLRRAFGLHEGDGAGLIGRSRTSEALESAARHLRLGRAYKQPLPDTLRTFADMEHAESIRLEEYIADIQRLAVEAKAREQGQILVEVQNNEWIHTQFDSVGRKRFAKVRPFTGGEMRIYYDLKQSSPVLPEDDSQGYEVVKIVSPRKSPFGSRLASAPPIRGDSDAEEEENVFQSGSFQDADDRDAGRSSAFLQLNDPLARQETLPPQPRGIVPRKEAQPAMARSVGPQLAPKKFIEPQAAAKKPHCQPPPPDQKAAEPQPAPLKFKPAAAISTASSTSSNLRHAAPKPAPSKPKAPAAKGQRNLHSFFSTQPSPSQPLPKPPSKTASAPVSKPLTKSAPTPASATPKGKNKALGSDFKVWSSPSCTPDPEVQVIVDLTRSSSASESLAAGPVPTSSNSSSGDGKRRRDRSVSPTVAGSSSSKKRKEVVNGEPEKTKKTVGLGDGRVDAFIKAEARRREVLRRRAEEAQAQAKEEKRASASSRPKQNTRKSDVSSIVAVELPARPRDGATSAKRKRIGPKSVSSRHWEQEASCSSEASKQTVHVQLPPPPMFASPSPPKKARASSSSAVGGRQGGDGVSIQLPNATPSPSRGGWAGITGWYTNTRDTFSPTPADDQPRPKSKSGDKVKRKKDKGDKGKDREKQRGTRSDRERAKDNRQAKNLLLVLSQRRRK</sequence>
<feature type="compositionally biased region" description="Basic and acidic residues" evidence="1">
    <location>
        <begin position="1312"/>
        <end position="1355"/>
    </location>
</feature>
<feature type="compositionally biased region" description="Polar residues" evidence="1">
    <location>
        <begin position="418"/>
        <end position="430"/>
    </location>
</feature>
<feature type="compositionally biased region" description="Polar residues" evidence="1">
    <location>
        <begin position="1228"/>
        <end position="1240"/>
    </location>
</feature>
<dbReference type="EMBL" id="OOIN01000001">
    <property type="protein sequence ID" value="SPO20122.1"/>
    <property type="molecule type" value="Genomic_DNA"/>
</dbReference>
<feature type="compositionally biased region" description="Low complexity" evidence="1">
    <location>
        <begin position="256"/>
        <end position="275"/>
    </location>
</feature>
<reference evidence="2 3" key="1">
    <citation type="submission" date="2018-03" db="EMBL/GenBank/DDBJ databases">
        <authorList>
            <person name="Guldener U."/>
        </authorList>
    </citation>
    <scope>NUCLEOTIDE SEQUENCE [LARGE SCALE GENOMIC DNA]</scope>
    <source>
        <strain evidence="2 3">NBRC100155</strain>
    </source>
</reference>
<proteinExistence type="predicted"/>
<accession>A0A5C3DPY2</accession>
<evidence type="ECO:0000256" key="1">
    <source>
        <dbReference type="SAM" id="MobiDB-lite"/>
    </source>
</evidence>